<accession>A0A9P9E4H4</accession>
<reference evidence="2" key="1">
    <citation type="journal article" date="2021" name="Nat. Commun.">
        <title>Genetic determinants of endophytism in the Arabidopsis root mycobiome.</title>
        <authorList>
            <person name="Mesny F."/>
            <person name="Miyauchi S."/>
            <person name="Thiergart T."/>
            <person name="Pickel B."/>
            <person name="Atanasova L."/>
            <person name="Karlsson M."/>
            <person name="Huettel B."/>
            <person name="Barry K.W."/>
            <person name="Haridas S."/>
            <person name="Chen C."/>
            <person name="Bauer D."/>
            <person name="Andreopoulos W."/>
            <person name="Pangilinan J."/>
            <person name="LaButti K."/>
            <person name="Riley R."/>
            <person name="Lipzen A."/>
            <person name="Clum A."/>
            <person name="Drula E."/>
            <person name="Henrissat B."/>
            <person name="Kohler A."/>
            <person name="Grigoriev I.V."/>
            <person name="Martin F.M."/>
            <person name="Hacquard S."/>
        </authorList>
    </citation>
    <scope>NUCLEOTIDE SEQUENCE</scope>
    <source>
        <strain evidence="2">MPI-CAGE-CH-0243</strain>
    </source>
</reference>
<evidence type="ECO:0000313" key="2">
    <source>
        <dbReference type="EMBL" id="KAH7131775.1"/>
    </source>
</evidence>
<organism evidence="2 3">
    <name type="scientific">Dendryphion nanum</name>
    <dbReference type="NCBI Taxonomy" id="256645"/>
    <lineage>
        <taxon>Eukaryota</taxon>
        <taxon>Fungi</taxon>
        <taxon>Dikarya</taxon>
        <taxon>Ascomycota</taxon>
        <taxon>Pezizomycotina</taxon>
        <taxon>Dothideomycetes</taxon>
        <taxon>Pleosporomycetidae</taxon>
        <taxon>Pleosporales</taxon>
        <taxon>Torulaceae</taxon>
        <taxon>Dendryphion</taxon>
    </lineage>
</organism>
<protein>
    <submittedName>
        <fullName evidence="2">Uncharacterized protein</fullName>
    </submittedName>
</protein>
<dbReference type="EMBL" id="JAGMWT010000003">
    <property type="protein sequence ID" value="KAH7131775.1"/>
    <property type="molecule type" value="Genomic_DNA"/>
</dbReference>
<name>A0A9P9E4H4_9PLEO</name>
<keyword evidence="3" id="KW-1185">Reference proteome</keyword>
<dbReference type="AlphaFoldDB" id="A0A9P9E4H4"/>
<gene>
    <name evidence="2" type="ORF">B0J11DRAFT_576733</name>
</gene>
<evidence type="ECO:0000256" key="1">
    <source>
        <dbReference type="SAM" id="MobiDB-lite"/>
    </source>
</evidence>
<evidence type="ECO:0000313" key="3">
    <source>
        <dbReference type="Proteomes" id="UP000700596"/>
    </source>
</evidence>
<feature type="compositionally biased region" description="Basic and acidic residues" evidence="1">
    <location>
        <begin position="97"/>
        <end position="107"/>
    </location>
</feature>
<dbReference type="Proteomes" id="UP000700596">
    <property type="component" value="Unassembled WGS sequence"/>
</dbReference>
<comment type="caution">
    <text evidence="2">The sequence shown here is derived from an EMBL/GenBank/DDBJ whole genome shotgun (WGS) entry which is preliminary data.</text>
</comment>
<feature type="region of interest" description="Disordered" evidence="1">
    <location>
        <begin position="88"/>
        <end position="107"/>
    </location>
</feature>
<proteinExistence type="predicted"/>
<sequence>MHSAAAFALLISSPDDKGLQIQSVRELWGMQKAIEIILKDSSDSLATFRKNEFRLRDSGGNEIMREFWDFTVQLGWSIFLHFLVPEPESESDSESEDNLKDEQEAKSQEYKDAITYTIQYYRCFVRGDPKGHFES</sequence>